<evidence type="ECO:0000313" key="3">
    <source>
        <dbReference type="Proteomes" id="UP000799776"/>
    </source>
</evidence>
<feature type="region of interest" description="Disordered" evidence="1">
    <location>
        <begin position="196"/>
        <end position="308"/>
    </location>
</feature>
<keyword evidence="3" id="KW-1185">Reference proteome</keyword>
<feature type="region of interest" description="Disordered" evidence="1">
    <location>
        <begin position="31"/>
        <end position="72"/>
    </location>
</feature>
<dbReference type="AlphaFoldDB" id="A0A9P4LYB8"/>
<feature type="region of interest" description="Disordered" evidence="1">
    <location>
        <begin position="89"/>
        <end position="109"/>
    </location>
</feature>
<protein>
    <submittedName>
        <fullName evidence="2">Uncharacterized protein</fullName>
    </submittedName>
</protein>
<proteinExistence type="predicted"/>
<organism evidence="2 3">
    <name type="scientific">Saccharata proteae CBS 121410</name>
    <dbReference type="NCBI Taxonomy" id="1314787"/>
    <lineage>
        <taxon>Eukaryota</taxon>
        <taxon>Fungi</taxon>
        <taxon>Dikarya</taxon>
        <taxon>Ascomycota</taxon>
        <taxon>Pezizomycotina</taxon>
        <taxon>Dothideomycetes</taxon>
        <taxon>Dothideomycetes incertae sedis</taxon>
        <taxon>Botryosphaeriales</taxon>
        <taxon>Saccharataceae</taxon>
        <taxon>Saccharata</taxon>
    </lineage>
</organism>
<gene>
    <name evidence="2" type="ORF">K490DRAFT_60877</name>
</gene>
<evidence type="ECO:0000256" key="1">
    <source>
        <dbReference type="SAM" id="MobiDB-lite"/>
    </source>
</evidence>
<evidence type="ECO:0000313" key="2">
    <source>
        <dbReference type="EMBL" id="KAF2091436.1"/>
    </source>
</evidence>
<dbReference type="Proteomes" id="UP000799776">
    <property type="component" value="Unassembled WGS sequence"/>
</dbReference>
<name>A0A9P4LYB8_9PEZI</name>
<dbReference type="EMBL" id="ML978711">
    <property type="protein sequence ID" value="KAF2091436.1"/>
    <property type="molecule type" value="Genomic_DNA"/>
</dbReference>
<reference evidence="2" key="1">
    <citation type="journal article" date="2020" name="Stud. Mycol.">
        <title>101 Dothideomycetes genomes: a test case for predicting lifestyles and emergence of pathogens.</title>
        <authorList>
            <person name="Haridas S."/>
            <person name="Albert R."/>
            <person name="Binder M."/>
            <person name="Bloem J."/>
            <person name="Labutti K."/>
            <person name="Salamov A."/>
            <person name="Andreopoulos B."/>
            <person name="Baker S."/>
            <person name="Barry K."/>
            <person name="Bills G."/>
            <person name="Bluhm B."/>
            <person name="Cannon C."/>
            <person name="Castanera R."/>
            <person name="Culley D."/>
            <person name="Daum C."/>
            <person name="Ezra D."/>
            <person name="Gonzalez J."/>
            <person name="Henrissat B."/>
            <person name="Kuo A."/>
            <person name="Liang C."/>
            <person name="Lipzen A."/>
            <person name="Lutzoni F."/>
            <person name="Magnuson J."/>
            <person name="Mondo S."/>
            <person name="Nolan M."/>
            <person name="Ohm R."/>
            <person name="Pangilinan J."/>
            <person name="Park H.-J."/>
            <person name="Ramirez L."/>
            <person name="Alfaro M."/>
            <person name="Sun H."/>
            <person name="Tritt A."/>
            <person name="Yoshinaga Y."/>
            <person name="Zwiers L.-H."/>
            <person name="Turgeon B."/>
            <person name="Goodwin S."/>
            <person name="Spatafora J."/>
            <person name="Crous P."/>
            <person name="Grigoriev I."/>
        </authorList>
    </citation>
    <scope>NUCLEOTIDE SEQUENCE</scope>
    <source>
        <strain evidence="2">CBS 121410</strain>
    </source>
</reference>
<sequence>MKRGGTGPQGGRGGWGDVYNVTVNHYYGGRARANTYTGPLAQRDPHQAQSYQAPPASEPQNHHSHRRHQSSNVLQVHQPSGGVTYYYPPGPGLAPRGVEPQESSHEPHHSAHVVPLHLPSGEVKYVYPPRPGHARHESEPQARTHRRHDSYNIIPQTLPSGAIEYLYQPLPGASLHRPSEQGAGRGIWNPEAQVYTPTSMQRGPGNGTKSPEDFPTLPSRNSNLQERRLRPFPVAPPPRQARNATKGDAEVTFTERPSLHKHRRYQASVHSEGSPSPSEGKPEAGGTAQRANKPVPPTSPGRNEFNWRDDTNQHSLVETMMNNLYSGETFHEDEPVIPRDIGWNFPVPDKYMDTFVRRGKVPRNEIEGSMDDDIIDDFNSLALATSVARAEKPIPVEQQRDEIAYLQNPVEEYSKEPHIFIPATSLPLDIMPTDDIAENLQYFLGSTAVKKITPVPDRGWVVLWVKGFKGKIIRQAGKTLVITREHCYAIEMLVYEPDESNEETE</sequence>
<accession>A0A9P4LYB8</accession>
<comment type="caution">
    <text evidence="2">The sequence shown here is derived from an EMBL/GenBank/DDBJ whole genome shotgun (WGS) entry which is preliminary data.</text>
</comment>